<evidence type="ECO:0000313" key="2">
    <source>
        <dbReference type="Proteomes" id="UP001165584"/>
    </source>
</evidence>
<name>A0ABT2GU14_9MICO</name>
<protein>
    <submittedName>
        <fullName evidence="1">Uncharacterized protein</fullName>
    </submittedName>
</protein>
<gene>
    <name evidence="1" type="ORF">N1027_11710</name>
</gene>
<organism evidence="1 2">
    <name type="scientific">Herbiconiux aconitum</name>
    <dbReference type="NCBI Taxonomy" id="2970913"/>
    <lineage>
        <taxon>Bacteria</taxon>
        <taxon>Bacillati</taxon>
        <taxon>Actinomycetota</taxon>
        <taxon>Actinomycetes</taxon>
        <taxon>Micrococcales</taxon>
        <taxon>Microbacteriaceae</taxon>
        <taxon>Herbiconiux</taxon>
    </lineage>
</organism>
<keyword evidence="2" id="KW-1185">Reference proteome</keyword>
<accession>A0ABT2GU14</accession>
<evidence type="ECO:0000313" key="1">
    <source>
        <dbReference type="EMBL" id="MCS5718800.1"/>
    </source>
</evidence>
<sequence length="108" mass="12422">MDISWDESFFSHGQIEMPTYWVCFWTAVEGSSAMHDPVKVEGAESVNEVIEWIHATRGSRGYELFVEANDRVETRDSGWVDRKQFVRLAGDFRPASTVVATWLFTKDD</sequence>
<dbReference type="Proteomes" id="UP001165584">
    <property type="component" value="Unassembled WGS sequence"/>
</dbReference>
<dbReference type="EMBL" id="JANLCM010000002">
    <property type="protein sequence ID" value="MCS5718800.1"/>
    <property type="molecule type" value="Genomic_DNA"/>
</dbReference>
<dbReference type="RefSeq" id="WP_259508082.1">
    <property type="nucleotide sequence ID" value="NZ_JANLCM010000002.1"/>
</dbReference>
<reference evidence="1" key="1">
    <citation type="submission" date="2022-08" db="EMBL/GenBank/DDBJ databases">
        <authorList>
            <person name="Deng Y."/>
            <person name="Han X.-F."/>
            <person name="Zhang Y.-Q."/>
        </authorList>
    </citation>
    <scope>NUCLEOTIDE SEQUENCE</scope>
    <source>
        <strain evidence="1">CPCC 205763</strain>
    </source>
</reference>
<comment type="caution">
    <text evidence="1">The sequence shown here is derived from an EMBL/GenBank/DDBJ whole genome shotgun (WGS) entry which is preliminary data.</text>
</comment>
<proteinExistence type="predicted"/>